<dbReference type="Gramene" id="PUZ56704">
    <property type="protein sequence ID" value="PUZ56704"/>
    <property type="gene ID" value="GQ55_5G351400"/>
</dbReference>
<reference evidence="1 2" key="1">
    <citation type="submission" date="2018-04" db="EMBL/GenBank/DDBJ databases">
        <title>WGS assembly of Panicum hallii var. hallii HAL2.</title>
        <authorList>
            <person name="Lovell J."/>
            <person name="Jenkins J."/>
            <person name="Lowry D."/>
            <person name="Mamidi S."/>
            <person name="Sreedasyam A."/>
            <person name="Weng X."/>
            <person name="Barry K."/>
            <person name="Bonette J."/>
            <person name="Campitelli B."/>
            <person name="Daum C."/>
            <person name="Gordon S."/>
            <person name="Gould B."/>
            <person name="Lipzen A."/>
            <person name="MacQueen A."/>
            <person name="Palacio-Mejia J."/>
            <person name="Plott C."/>
            <person name="Shakirov E."/>
            <person name="Shu S."/>
            <person name="Yoshinaga Y."/>
            <person name="Zane M."/>
            <person name="Rokhsar D."/>
            <person name="Grimwood J."/>
            <person name="Schmutz J."/>
            <person name="Juenger T."/>
        </authorList>
    </citation>
    <scope>NUCLEOTIDE SEQUENCE [LARGE SCALE GENOMIC DNA]</scope>
    <source>
        <strain evidence="2">cv. HAL2</strain>
    </source>
</reference>
<protein>
    <recommendedName>
        <fullName evidence="3">MATH domain-containing protein</fullName>
    </recommendedName>
</protein>
<evidence type="ECO:0000313" key="2">
    <source>
        <dbReference type="Proteomes" id="UP000244336"/>
    </source>
</evidence>
<dbReference type="Proteomes" id="UP000244336">
    <property type="component" value="Chromosome 5"/>
</dbReference>
<sequence length="161" mass="17812">MAGGRGYFPSDKFALGRYEWAVRYYPERGGVYVSVTLVLLSALKDDAGQEVGVRFACALQDRHGELFVGEVEERAVCVFVLWPREGLLELRHARCSGGPRFHCGRLLRSGLHRVYSSEAGSAACVINLVYLAAESIGRFPLLLYLVGYPVSIPVVSEERKS</sequence>
<evidence type="ECO:0008006" key="3">
    <source>
        <dbReference type="Google" id="ProtNLM"/>
    </source>
</evidence>
<keyword evidence="2" id="KW-1185">Reference proteome</keyword>
<evidence type="ECO:0000313" key="1">
    <source>
        <dbReference type="EMBL" id="PUZ56704.1"/>
    </source>
</evidence>
<accession>A0A2T7DM88</accession>
<dbReference type="AlphaFoldDB" id="A0A2T7DM88"/>
<dbReference type="EMBL" id="CM009753">
    <property type="protein sequence ID" value="PUZ56704.1"/>
    <property type="molecule type" value="Genomic_DNA"/>
</dbReference>
<name>A0A2T7DM88_9POAL</name>
<dbReference type="InterPro" id="IPR002083">
    <property type="entry name" value="MATH/TRAF_dom"/>
</dbReference>
<dbReference type="SUPFAM" id="SSF49599">
    <property type="entry name" value="TRAF domain-like"/>
    <property type="match status" value="1"/>
</dbReference>
<dbReference type="OrthoDB" id="583262at2759"/>
<proteinExistence type="predicted"/>
<dbReference type="CDD" id="cd00121">
    <property type="entry name" value="MATH"/>
    <property type="match status" value="1"/>
</dbReference>
<organism evidence="1 2">
    <name type="scientific">Panicum hallii var. hallii</name>
    <dbReference type="NCBI Taxonomy" id="1504633"/>
    <lineage>
        <taxon>Eukaryota</taxon>
        <taxon>Viridiplantae</taxon>
        <taxon>Streptophyta</taxon>
        <taxon>Embryophyta</taxon>
        <taxon>Tracheophyta</taxon>
        <taxon>Spermatophyta</taxon>
        <taxon>Magnoliopsida</taxon>
        <taxon>Liliopsida</taxon>
        <taxon>Poales</taxon>
        <taxon>Poaceae</taxon>
        <taxon>PACMAD clade</taxon>
        <taxon>Panicoideae</taxon>
        <taxon>Panicodae</taxon>
        <taxon>Paniceae</taxon>
        <taxon>Panicinae</taxon>
        <taxon>Panicum</taxon>
        <taxon>Panicum sect. Panicum</taxon>
    </lineage>
</organism>
<gene>
    <name evidence="1" type="ORF">GQ55_5G351400</name>
</gene>